<reference evidence="2" key="2">
    <citation type="submission" date="2021-04" db="EMBL/GenBank/DDBJ databases">
        <authorList>
            <person name="Gilroy R."/>
        </authorList>
    </citation>
    <scope>NUCLEOTIDE SEQUENCE</scope>
    <source>
        <strain evidence="2">CHK187-11901</strain>
    </source>
</reference>
<name>A0A9D2NRJ9_9FIRM</name>
<feature type="region of interest" description="Disordered" evidence="1">
    <location>
        <begin position="38"/>
        <end position="72"/>
    </location>
</feature>
<feature type="compositionally biased region" description="Basic and acidic residues" evidence="1">
    <location>
        <begin position="38"/>
        <end position="59"/>
    </location>
</feature>
<dbReference type="EMBL" id="DWWM01000057">
    <property type="protein sequence ID" value="HJC37296.1"/>
    <property type="molecule type" value="Genomic_DNA"/>
</dbReference>
<gene>
    <name evidence="2" type="ORF">H9702_09255</name>
</gene>
<protein>
    <submittedName>
        <fullName evidence="2">Uncharacterized protein</fullName>
    </submittedName>
</protein>
<dbReference type="AlphaFoldDB" id="A0A9D2NRJ9"/>
<dbReference type="Proteomes" id="UP000823896">
    <property type="component" value="Unassembled WGS sequence"/>
</dbReference>
<comment type="caution">
    <text evidence="2">The sequence shown here is derived from an EMBL/GenBank/DDBJ whole genome shotgun (WGS) entry which is preliminary data.</text>
</comment>
<reference evidence="2" key="1">
    <citation type="journal article" date="2021" name="PeerJ">
        <title>Extensive microbial diversity within the chicken gut microbiome revealed by metagenomics and culture.</title>
        <authorList>
            <person name="Gilroy R."/>
            <person name="Ravi A."/>
            <person name="Getino M."/>
            <person name="Pursley I."/>
            <person name="Horton D.L."/>
            <person name="Alikhan N.F."/>
            <person name="Baker D."/>
            <person name="Gharbi K."/>
            <person name="Hall N."/>
            <person name="Watson M."/>
            <person name="Adriaenssens E.M."/>
            <person name="Foster-Nyarko E."/>
            <person name="Jarju S."/>
            <person name="Secka A."/>
            <person name="Antonio M."/>
            <person name="Oren A."/>
            <person name="Chaudhuri R.R."/>
            <person name="La Ragione R."/>
            <person name="Hildebrand F."/>
            <person name="Pallen M.J."/>
        </authorList>
    </citation>
    <scope>NUCLEOTIDE SEQUENCE</scope>
    <source>
        <strain evidence="2">CHK187-11901</strain>
    </source>
</reference>
<organism evidence="2 3">
    <name type="scientific">Candidatus Merdibacter merdavium</name>
    <dbReference type="NCBI Taxonomy" id="2838692"/>
    <lineage>
        <taxon>Bacteria</taxon>
        <taxon>Bacillati</taxon>
        <taxon>Bacillota</taxon>
        <taxon>Erysipelotrichia</taxon>
        <taxon>Erysipelotrichales</taxon>
        <taxon>Erysipelotrichaceae</taxon>
        <taxon>Merdibacter</taxon>
    </lineage>
</organism>
<evidence type="ECO:0000313" key="2">
    <source>
        <dbReference type="EMBL" id="HJC37296.1"/>
    </source>
</evidence>
<sequence>MDRRKHYDDKKIQENLYQYEMGIDLGAEIEYDKRRHEAEYDQSRRGRDFKGVNDLDPQQRNRRMRKDQMNHQ</sequence>
<proteinExistence type="predicted"/>
<accession>A0A9D2NRJ9</accession>
<evidence type="ECO:0000313" key="3">
    <source>
        <dbReference type="Proteomes" id="UP000823896"/>
    </source>
</evidence>
<evidence type="ECO:0000256" key="1">
    <source>
        <dbReference type="SAM" id="MobiDB-lite"/>
    </source>
</evidence>